<sequence>MPMNFYHHIARNKRFFALFLFIFAISALVGCASEQSDINVSAAKIEDQMKQSVKFDKLKKGDAHKLKKLYDLGTEQVEDFLVYTASSNVRADEIVVIKVKDESQIDSVKASIARRIDAQAVKFKDYRPDEYALLEKHVLKVKSHYVLFAVSADAEQIEKAFDEALK</sequence>
<feature type="chain" id="PRO_5046429763" evidence="1">
    <location>
        <begin position="33"/>
        <end position="166"/>
    </location>
</feature>
<dbReference type="RefSeq" id="WP_268599892.1">
    <property type="nucleotide sequence ID" value="NZ_JAKOBS010000012.1"/>
</dbReference>
<dbReference type="InterPro" id="IPR025648">
    <property type="entry name" value="DUF4358"/>
</dbReference>
<name>A0ABT4H142_PAEAL</name>
<evidence type="ECO:0000313" key="2">
    <source>
        <dbReference type="EMBL" id="MCY9762369.1"/>
    </source>
</evidence>
<dbReference type="Pfam" id="PF14270">
    <property type="entry name" value="DUF4358"/>
    <property type="match status" value="1"/>
</dbReference>
<organism evidence="2 3">
    <name type="scientific">Paenibacillus alvei</name>
    <name type="common">Bacillus alvei</name>
    <dbReference type="NCBI Taxonomy" id="44250"/>
    <lineage>
        <taxon>Bacteria</taxon>
        <taxon>Bacillati</taxon>
        <taxon>Bacillota</taxon>
        <taxon>Bacilli</taxon>
        <taxon>Bacillales</taxon>
        <taxon>Paenibacillaceae</taxon>
        <taxon>Paenibacillus</taxon>
    </lineage>
</organism>
<accession>A0ABT4H142</accession>
<evidence type="ECO:0000256" key="1">
    <source>
        <dbReference type="SAM" id="SignalP"/>
    </source>
</evidence>
<keyword evidence="1" id="KW-0732">Signal</keyword>
<protein>
    <submittedName>
        <fullName evidence="2">DUF4358 domain-containing protein</fullName>
    </submittedName>
</protein>
<reference evidence="2 3" key="1">
    <citation type="submission" date="2022-05" db="EMBL/GenBank/DDBJ databases">
        <title>Genome Sequencing of Bee-Associated Microbes.</title>
        <authorList>
            <person name="Dunlap C."/>
        </authorList>
    </citation>
    <scope>NUCLEOTIDE SEQUENCE [LARGE SCALE GENOMIC DNA]</scope>
    <source>
        <strain evidence="2 3">NRRL B-04010</strain>
    </source>
</reference>
<comment type="caution">
    <text evidence="2">The sequence shown here is derived from an EMBL/GenBank/DDBJ whole genome shotgun (WGS) entry which is preliminary data.</text>
</comment>
<dbReference type="Proteomes" id="UP001527181">
    <property type="component" value="Unassembled WGS sequence"/>
</dbReference>
<proteinExistence type="predicted"/>
<evidence type="ECO:0000313" key="3">
    <source>
        <dbReference type="Proteomes" id="UP001527181"/>
    </source>
</evidence>
<keyword evidence="3" id="KW-1185">Reference proteome</keyword>
<gene>
    <name evidence="2" type="ORF">M5X12_17515</name>
</gene>
<feature type="signal peptide" evidence="1">
    <location>
        <begin position="1"/>
        <end position="32"/>
    </location>
</feature>
<dbReference type="EMBL" id="JAMDNP010000033">
    <property type="protein sequence ID" value="MCY9762369.1"/>
    <property type="molecule type" value="Genomic_DNA"/>
</dbReference>